<evidence type="ECO:0000313" key="2">
    <source>
        <dbReference type="Proteomes" id="UP001266305"/>
    </source>
</evidence>
<dbReference type="EMBL" id="JASSZA010000004">
    <property type="protein sequence ID" value="KAK2114734.1"/>
    <property type="molecule type" value="Genomic_DNA"/>
</dbReference>
<accession>A0ABQ9VZB6</accession>
<dbReference type="Proteomes" id="UP001266305">
    <property type="component" value="Unassembled WGS sequence"/>
</dbReference>
<proteinExistence type="predicted"/>
<name>A0ABQ9VZB6_SAGOE</name>
<comment type="caution">
    <text evidence="1">The sequence shown here is derived from an EMBL/GenBank/DDBJ whole genome shotgun (WGS) entry which is preliminary data.</text>
</comment>
<sequence length="338" mass="38170">MRQTLFQEMKQVQDMRSGGSCGQPGNRGEFIMKETLLSDTSRSFVSDSPRILDESLSSVGMTVPPKPPELEAMLKASSPEGAIQGPRVHAHRGVAPAQPSPETTVHSPWSFPGSRQFPRGRGPALAVSAASQSPGFLPHPNQNIRISSTRGEKAPTICTKIISPADGQVRYKPRTLNRDRTGRQVRYKPRTLNRDRTDGQVRYKPRTLNRDRTGSQVRYKPRTLNRDRTGGQVRCKPRTLNRDRTGGQVRYKPRTLNRDRTGGQVRCKPRTLNRDRTGGQVRYKPRTLNRDRTEDRCDTNPELSTRTRQFFHDRNNSPLLRLGPLSPGAWPAKTHILR</sequence>
<reference evidence="1 2" key="1">
    <citation type="submission" date="2023-05" db="EMBL/GenBank/DDBJ databases">
        <title>B98-5 Cell Line De Novo Hybrid Assembly: An Optical Mapping Approach.</title>
        <authorList>
            <person name="Kananen K."/>
            <person name="Auerbach J.A."/>
            <person name="Kautto E."/>
            <person name="Blachly J.S."/>
        </authorList>
    </citation>
    <scope>NUCLEOTIDE SEQUENCE [LARGE SCALE GENOMIC DNA]</scope>
    <source>
        <strain evidence="1">B95-8</strain>
        <tissue evidence="1">Cell line</tissue>
    </source>
</reference>
<gene>
    <name evidence="1" type="ORF">P7K49_009000</name>
</gene>
<evidence type="ECO:0000313" key="1">
    <source>
        <dbReference type="EMBL" id="KAK2114734.1"/>
    </source>
</evidence>
<protein>
    <submittedName>
        <fullName evidence="1">Uncharacterized protein</fullName>
    </submittedName>
</protein>
<organism evidence="1 2">
    <name type="scientific">Saguinus oedipus</name>
    <name type="common">Cotton-top tamarin</name>
    <name type="synonym">Oedipomidas oedipus</name>
    <dbReference type="NCBI Taxonomy" id="9490"/>
    <lineage>
        <taxon>Eukaryota</taxon>
        <taxon>Metazoa</taxon>
        <taxon>Chordata</taxon>
        <taxon>Craniata</taxon>
        <taxon>Vertebrata</taxon>
        <taxon>Euteleostomi</taxon>
        <taxon>Mammalia</taxon>
        <taxon>Eutheria</taxon>
        <taxon>Euarchontoglires</taxon>
        <taxon>Primates</taxon>
        <taxon>Haplorrhini</taxon>
        <taxon>Platyrrhini</taxon>
        <taxon>Cebidae</taxon>
        <taxon>Callitrichinae</taxon>
        <taxon>Saguinus</taxon>
    </lineage>
</organism>
<keyword evidence="2" id="KW-1185">Reference proteome</keyword>